<gene>
    <name evidence="2" type="ordered locus">Cgl1859</name>
</gene>
<organism evidence="2 3">
    <name type="scientific">Corynebacterium glutamicum (strain ATCC 13032 / DSM 20300 / JCM 1318 / BCRC 11384 / CCUG 27702 / LMG 3730 / NBRC 12168 / NCIMB 10025 / NRRL B-2784 / 534)</name>
    <dbReference type="NCBI Taxonomy" id="196627"/>
    <lineage>
        <taxon>Bacteria</taxon>
        <taxon>Bacillati</taxon>
        <taxon>Actinomycetota</taxon>
        <taxon>Actinomycetes</taxon>
        <taxon>Mycobacteriales</taxon>
        <taxon>Corynebacteriaceae</taxon>
        <taxon>Corynebacterium</taxon>
    </lineage>
</organism>
<reference evidence="3" key="1">
    <citation type="journal article" date="2003" name="Appl. Microbiol. Biotechnol.">
        <title>The Corynebacterium glutamicum genome: features and impacts on biotechnological processes.</title>
        <authorList>
            <person name="Ikeda M."/>
            <person name="Nakagawa S."/>
        </authorList>
    </citation>
    <scope>NUCLEOTIDE SEQUENCE [LARGE SCALE GENOMIC DNA]</scope>
    <source>
        <strain evidence="3">ATCC 13032 / DSM 20300 / BCRC 11384 / JCM 1318 / LMG 3730 / NCIMB 10025</strain>
    </source>
</reference>
<dbReference type="BioCyc" id="CORYNE:G18NG-11451-MONOMER"/>
<dbReference type="Proteomes" id="UP000000582">
    <property type="component" value="Chromosome"/>
</dbReference>
<protein>
    <recommendedName>
        <fullName evidence="4">Secreted protein</fullName>
    </recommendedName>
</protein>
<dbReference type="HOGENOM" id="CLU_045802_0_0_11"/>
<evidence type="ECO:0008006" key="4">
    <source>
        <dbReference type="Google" id="ProtNLM"/>
    </source>
</evidence>
<dbReference type="AlphaFoldDB" id="Q8NPF4"/>
<dbReference type="GeneID" id="1019816"/>
<feature type="chain" id="PRO_5039089090" description="Secreted protein" evidence="1">
    <location>
        <begin position="31"/>
        <end position="473"/>
    </location>
</feature>
<sequence length="473" mass="49270">MRYTPRTHRALGLAALTATALLLSSCSTTADLLGADSVAQAVTDGGSALDPTAAHVLTITNATAMTLAELPENTDPDAANNTEPTMAQSALKRIYGLEIAADGTLIAVAAPLTSRNSGSEQPTVAAMADPENNAELTTAHILEIDPATGTATPRQDIALTEDFQTMASSFSQIRNGWGTTQLIGQHPDDPKQPIRSADTWTVTGSTQITGFNTNTPTGTEDAAYTMPATEPAVGLCALESGSDAPLDEHRELSTSALRTASVLSSSGSATLKLHDPMVMSATGIVQARAYVDGEVINQHEIGDLREQLGINIEESEAAQAESDAQAATDHPLAALGLSNPTSSALVPGLAELDCLSADQAATWHNRDTSIGTGKPSVLAVINAEMADDFTLQLLSSGATTAETQLAQLPDETAFVLIDPSSGAVTDLFFIQSLNTDLPAPTTQINSIAVDERDPNIIYATFSGDDHLYQMMLG</sequence>
<dbReference type="EMBL" id="BA000036">
    <property type="protein sequence ID" value="BAB99252.1"/>
    <property type="molecule type" value="Genomic_DNA"/>
</dbReference>
<proteinExistence type="predicted"/>
<dbReference type="OrthoDB" id="9907533at2"/>
<keyword evidence="3" id="KW-1185">Reference proteome</keyword>
<keyword evidence="1" id="KW-0732">Signal</keyword>
<evidence type="ECO:0000256" key="1">
    <source>
        <dbReference type="SAM" id="SignalP"/>
    </source>
</evidence>
<dbReference type="KEGG" id="cgl:Cgl1859"/>
<evidence type="ECO:0000313" key="3">
    <source>
        <dbReference type="Proteomes" id="UP000000582"/>
    </source>
</evidence>
<feature type="signal peptide" evidence="1">
    <location>
        <begin position="1"/>
        <end position="30"/>
    </location>
</feature>
<dbReference type="PROSITE" id="PS51257">
    <property type="entry name" value="PROKAR_LIPOPROTEIN"/>
    <property type="match status" value="1"/>
</dbReference>
<name>Q8NPF4_CORGL</name>
<accession>Q8NPF4</accession>
<dbReference type="PATRIC" id="fig|196627.13.peg.1795"/>
<dbReference type="RefSeq" id="WP_011014701.1">
    <property type="nucleotide sequence ID" value="NC_003450.3"/>
</dbReference>
<evidence type="ECO:0000313" key="2">
    <source>
        <dbReference type="EMBL" id="BAB99252.1"/>
    </source>
</evidence>